<dbReference type="AlphaFoldDB" id="A0A6C0CWP4"/>
<organism evidence="2">
    <name type="scientific">viral metagenome</name>
    <dbReference type="NCBI Taxonomy" id="1070528"/>
    <lineage>
        <taxon>unclassified sequences</taxon>
        <taxon>metagenomes</taxon>
        <taxon>organismal metagenomes</taxon>
    </lineage>
</organism>
<protein>
    <submittedName>
        <fullName evidence="2">Uncharacterized protein</fullName>
    </submittedName>
</protein>
<name>A0A6C0CWP4_9ZZZZ</name>
<accession>A0A6C0CWP4</accession>
<dbReference type="EMBL" id="MN739489">
    <property type="protein sequence ID" value="QHT07925.1"/>
    <property type="molecule type" value="Genomic_DNA"/>
</dbReference>
<proteinExistence type="predicted"/>
<sequence>MTTEQPPQNNVKNVNQFNYVDQLTLECLMNKEQYSLHMKNPKNCKKINNSDRKFYKKRIYDLTKQLLNNQTTDKMFPDIVFSFESYIKACIEYFKVLDKSDILQQDYQDLPEGDHFPAELNTDDISNSQEADQLMFKTIKIQEPNALEKLVKRTTTKLKKPMILPREKEINLKDPNLKNKGIRKKNNINNKYDDEKK</sequence>
<evidence type="ECO:0000256" key="1">
    <source>
        <dbReference type="SAM" id="MobiDB-lite"/>
    </source>
</evidence>
<reference evidence="2" key="1">
    <citation type="journal article" date="2020" name="Nature">
        <title>Giant virus diversity and host interactions through global metagenomics.</title>
        <authorList>
            <person name="Schulz F."/>
            <person name="Roux S."/>
            <person name="Paez-Espino D."/>
            <person name="Jungbluth S."/>
            <person name="Walsh D.A."/>
            <person name="Denef V.J."/>
            <person name="McMahon K.D."/>
            <person name="Konstantinidis K.T."/>
            <person name="Eloe-Fadrosh E.A."/>
            <person name="Kyrpides N.C."/>
            <person name="Woyke T."/>
        </authorList>
    </citation>
    <scope>NUCLEOTIDE SEQUENCE</scope>
    <source>
        <strain evidence="2">GVMAG-M-3300022752-39</strain>
    </source>
</reference>
<evidence type="ECO:0000313" key="2">
    <source>
        <dbReference type="EMBL" id="QHT07925.1"/>
    </source>
</evidence>
<feature type="region of interest" description="Disordered" evidence="1">
    <location>
        <begin position="174"/>
        <end position="197"/>
    </location>
</feature>